<keyword evidence="3" id="KW-1185">Reference proteome</keyword>
<dbReference type="InterPro" id="IPR011009">
    <property type="entry name" value="Kinase-like_dom_sf"/>
</dbReference>
<gene>
    <name evidence="2" type="ORF">OG515_25790</name>
</gene>
<evidence type="ECO:0000259" key="1">
    <source>
        <dbReference type="Pfam" id="PF01636"/>
    </source>
</evidence>
<proteinExistence type="predicted"/>
<dbReference type="PANTHER" id="PTHR21310:SF40">
    <property type="entry name" value="AMINOGLYCOSIDE PHOSPHOTRANSFERASE DOMAIN-CONTAINING PROTEIN-RELATED"/>
    <property type="match status" value="1"/>
</dbReference>
<protein>
    <submittedName>
        <fullName evidence="2">Aminoglycoside phosphotransferase family protein</fullName>
    </submittedName>
</protein>
<dbReference type="Gene3D" id="3.90.1200.10">
    <property type="match status" value="1"/>
</dbReference>
<organism evidence="2 3">
    <name type="scientific">Streptomyces melanogenes</name>
    <dbReference type="NCBI Taxonomy" id="67326"/>
    <lineage>
        <taxon>Bacteria</taxon>
        <taxon>Bacillati</taxon>
        <taxon>Actinomycetota</taxon>
        <taxon>Actinomycetes</taxon>
        <taxon>Kitasatosporales</taxon>
        <taxon>Streptomycetaceae</taxon>
        <taxon>Streptomyces</taxon>
    </lineage>
</organism>
<dbReference type="Proteomes" id="UP001432060">
    <property type="component" value="Chromosome"/>
</dbReference>
<accession>A0ABZ1XQX1</accession>
<sequence length="311" mass="34806">MISGDGSTQGGAAEFTAETVGAVLQAACPQADLEPSGAELVRLGSNAVYRLAGVPVVVRIARDAGALGEMERAVRLARWLEAERFPATRVWGGADQPFVLAGRVVTFWESVQDREEYGTAGELADLLRRLHWLEEPESLRLPNFDPFAKLSGSLRRLVGVSGVSGEDREFLDERAGRLQKEYDRLDFVLPFGMIHGDANVGNVLRHRDGSAVLIDLDGFALAPREWDLVLTAMYYERYGWHTREEYQEFVYRYGFDLLNWPGYSVLADVRELMMVAWMGQQVATSAQSAGEFARRVQSLRTGEGRREWKPF</sequence>
<name>A0ABZ1XQX1_9ACTN</name>
<dbReference type="InterPro" id="IPR051678">
    <property type="entry name" value="AGP_Transferase"/>
</dbReference>
<dbReference type="PANTHER" id="PTHR21310">
    <property type="entry name" value="AMINOGLYCOSIDE PHOSPHOTRANSFERASE-RELATED-RELATED"/>
    <property type="match status" value="1"/>
</dbReference>
<dbReference type="SUPFAM" id="SSF56112">
    <property type="entry name" value="Protein kinase-like (PK-like)"/>
    <property type="match status" value="1"/>
</dbReference>
<feature type="domain" description="Aminoglycoside phosphotransferase" evidence="1">
    <location>
        <begin position="45"/>
        <end position="254"/>
    </location>
</feature>
<dbReference type="EMBL" id="CP109019">
    <property type="protein sequence ID" value="WUT85361.1"/>
    <property type="molecule type" value="Genomic_DNA"/>
</dbReference>
<dbReference type="Pfam" id="PF01636">
    <property type="entry name" value="APH"/>
    <property type="match status" value="1"/>
</dbReference>
<dbReference type="RefSeq" id="WP_329401751.1">
    <property type="nucleotide sequence ID" value="NZ_CP109019.1"/>
</dbReference>
<dbReference type="InterPro" id="IPR002575">
    <property type="entry name" value="Aminoglycoside_PTrfase"/>
</dbReference>
<evidence type="ECO:0000313" key="3">
    <source>
        <dbReference type="Proteomes" id="UP001432060"/>
    </source>
</evidence>
<evidence type="ECO:0000313" key="2">
    <source>
        <dbReference type="EMBL" id="WUT85361.1"/>
    </source>
</evidence>
<reference evidence="2" key="1">
    <citation type="submission" date="2022-10" db="EMBL/GenBank/DDBJ databases">
        <title>The complete genomes of actinobacterial strains from the NBC collection.</title>
        <authorList>
            <person name="Joergensen T.S."/>
            <person name="Alvarez Arevalo M."/>
            <person name="Sterndorff E.B."/>
            <person name="Faurdal D."/>
            <person name="Vuksanovic O."/>
            <person name="Mourched A.-S."/>
            <person name="Charusanti P."/>
            <person name="Shaw S."/>
            <person name="Blin K."/>
            <person name="Weber T."/>
        </authorList>
    </citation>
    <scope>NUCLEOTIDE SEQUENCE</scope>
    <source>
        <strain evidence="2">NBC_00668</strain>
    </source>
</reference>